<keyword evidence="20" id="KW-0013">ADP-ribosylation</keyword>
<dbReference type="AlphaFoldDB" id="A0A3P9B2P7"/>
<keyword evidence="13" id="KW-0678">Repressor</keyword>
<dbReference type="Ensembl" id="ENSMZET00005004344.1">
    <property type="protein sequence ID" value="ENSMZEP00005004171.1"/>
    <property type="gene ID" value="ENSMZEG00005003185.1"/>
</dbReference>
<feature type="compositionally biased region" description="Acidic residues" evidence="40">
    <location>
        <begin position="105"/>
        <end position="123"/>
    </location>
</feature>
<dbReference type="Gene3D" id="1.10.720.30">
    <property type="entry name" value="SAP domain"/>
    <property type="match status" value="1"/>
</dbReference>
<keyword evidence="31" id="KW-0804">Transcription</keyword>
<evidence type="ECO:0000256" key="31">
    <source>
        <dbReference type="ARBA" id="ARBA00023163"/>
    </source>
</evidence>
<keyword evidence="18" id="KW-0747">Spliceosome</keyword>
<reference evidence="43" key="2">
    <citation type="submission" date="2025-08" db="UniProtKB">
        <authorList>
            <consortium name="Ensembl"/>
        </authorList>
    </citation>
    <scope>IDENTIFICATION</scope>
</reference>
<dbReference type="GO" id="GO:0005813">
    <property type="term" value="C:centrosome"/>
    <property type="evidence" value="ECO:0007669"/>
    <property type="project" value="UniProtKB-SubCell"/>
</dbReference>
<feature type="region of interest" description="Disordered" evidence="40">
    <location>
        <begin position="41"/>
        <end position="161"/>
    </location>
</feature>
<keyword evidence="36" id="KW-0131">Cell cycle</keyword>
<keyword evidence="11" id="KW-0488">Methylation</keyword>
<evidence type="ECO:0000256" key="36">
    <source>
        <dbReference type="ARBA" id="ARBA00023306"/>
    </source>
</evidence>
<feature type="compositionally biased region" description="Basic and acidic residues" evidence="40">
    <location>
        <begin position="124"/>
        <end position="138"/>
    </location>
</feature>
<dbReference type="GO" id="GO:0000922">
    <property type="term" value="C:spindle pole"/>
    <property type="evidence" value="ECO:0007669"/>
    <property type="project" value="UniProtKB-SubCell"/>
</dbReference>
<evidence type="ECO:0000256" key="30">
    <source>
        <dbReference type="ARBA" id="ARBA00023159"/>
    </source>
</evidence>
<evidence type="ECO:0000256" key="14">
    <source>
        <dbReference type="ARBA" id="ARBA00022499"/>
    </source>
</evidence>
<dbReference type="PROSITE" id="PS50800">
    <property type="entry name" value="SAP"/>
    <property type="match status" value="1"/>
</dbReference>
<keyword evidence="14" id="KW-1017">Isopeptide bond</keyword>
<feature type="compositionally biased region" description="Acidic residues" evidence="40">
    <location>
        <begin position="67"/>
        <end position="96"/>
    </location>
</feature>
<evidence type="ECO:0000256" key="34">
    <source>
        <dbReference type="ARBA" id="ARBA00023242"/>
    </source>
</evidence>
<dbReference type="GO" id="GO:0030154">
    <property type="term" value="P:cell differentiation"/>
    <property type="evidence" value="ECO:0007669"/>
    <property type="project" value="UniProtKB-KW"/>
</dbReference>
<evidence type="ECO:0000256" key="1">
    <source>
        <dbReference type="ARBA" id="ARBA00004109"/>
    </source>
</evidence>
<keyword evidence="15" id="KW-0597">Phosphoprotein</keyword>
<dbReference type="GO" id="GO:0006325">
    <property type="term" value="P:chromatin organization"/>
    <property type="evidence" value="ECO:0007669"/>
    <property type="project" value="UniProtKB-KW"/>
</dbReference>
<keyword evidence="34" id="KW-0539">Nucleus</keyword>
<reference evidence="43 44" key="1">
    <citation type="journal article" date="2014" name="Nature">
        <title>The genomic substrate for adaptive radiation in African cichlid fish.</title>
        <authorList>
            <person name="Brawand D."/>
            <person name="Wagner C.E."/>
            <person name="Li Y.I."/>
            <person name="Malinsky M."/>
            <person name="Keller I."/>
            <person name="Fan S."/>
            <person name="Simakov O."/>
            <person name="Ng A.Y."/>
            <person name="Lim Z.W."/>
            <person name="Bezault E."/>
            <person name="Turner-Maier J."/>
            <person name="Johnson J."/>
            <person name="Alcazar R."/>
            <person name="Noh H.J."/>
            <person name="Russell P."/>
            <person name="Aken B."/>
            <person name="Alfoldi J."/>
            <person name="Amemiya C."/>
            <person name="Azzouzi N."/>
            <person name="Baroiller J.F."/>
            <person name="Barloy-Hubler F."/>
            <person name="Berlin A."/>
            <person name="Bloomquist R."/>
            <person name="Carleton K.L."/>
            <person name="Conte M.A."/>
            <person name="D'Cotta H."/>
            <person name="Eshel O."/>
            <person name="Gaffney L."/>
            <person name="Galibert F."/>
            <person name="Gante H.F."/>
            <person name="Gnerre S."/>
            <person name="Greuter L."/>
            <person name="Guyon R."/>
            <person name="Haddad N.S."/>
            <person name="Haerty W."/>
            <person name="Harris R.M."/>
            <person name="Hofmann H.A."/>
            <person name="Hourlier T."/>
            <person name="Hulata G."/>
            <person name="Jaffe D.B."/>
            <person name="Lara M."/>
            <person name="Lee A.P."/>
            <person name="MacCallum I."/>
            <person name="Mwaiko S."/>
            <person name="Nikaido M."/>
            <person name="Nishihara H."/>
            <person name="Ozouf-Costaz C."/>
            <person name="Penman D.J."/>
            <person name="Przybylski D."/>
            <person name="Rakotomanga M."/>
            <person name="Renn S.C.P."/>
            <person name="Ribeiro F.J."/>
            <person name="Ron M."/>
            <person name="Salzburger W."/>
            <person name="Sanchez-Pulido L."/>
            <person name="Santos M.E."/>
            <person name="Searle S."/>
            <person name="Sharpe T."/>
            <person name="Swofford R."/>
            <person name="Tan F.J."/>
            <person name="Williams L."/>
            <person name="Young S."/>
            <person name="Yin S."/>
            <person name="Okada N."/>
            <person name="Kocher T.D."/>
            <person name="Miska E.A."/>
            <person name="Lander E.S."/>
            <person name="Venkatesh B."/>
            <person name="Fernald R.D."/>
            <person name="Meyer A."/>
            <person name="Ponting C.P."/>
            <person name="Streelman J.T."/>
            <person name="Lindblad-Toh K."/>
            <person name="Seehausen O."/>
            <person name="Di Palma F."/>
        </authorList>
    </citation>
    <scope>NUCLEOTIDE SEQUENCE</scope>
</reference>
<feature type="compositionally biased region" description="Low complexity" evidence="40">
    <location>
        <begin position="699"/>
        <end position="709"/>
    </location>
</feature>
<evidence type="ECO:0000313" key="43">
    <source>
        <dbReference type="Ensembl" id="ENSMZEP00005004171.1"/>
    </source>
</evidence>
<dbReference type="FunFam" id="2.60.120.920:FF:000006">
    <property type="entry name" value="heterogeneous nuclear ribonucleoprotein U isoform X1"/>
    <property type="match status" value="1"/>
</dbReference>
<evidence type="ECO:0000256" key="33">
    <source>
        <dbReference type="ARBA" id="ARBA00023212"/>
    </source>
</evidence>
<dbReference type="Proteomes" id="UP000265160">
    <property type="component" value="LG15"/>
</dbReference>
<keyword evidence="28" id="KW-0007">Acetylation</keyword>
<evidence type="ECO:0000256" key="37">
    <source>
        <dbReference type="ARBA" id="ARBA00023328"/>
    </source>
</evidence>
<dbReference type="SMART" id="SM00513">
    <property type="entry name" value="SAP"/>
    <property type="match status" value="1"/>
</dbReference>
<dbReference type="GO" id="GO:0000380">
    <property type="term" value="P:alternative mRNA splicing, via spliceosome"/>
    <property type="evidence" value="ECO:0007669"/>
    <property type="project" value="TreeGrafter"/>
</dbReference>
<feature type="domain" description="SAP" evidence="42">
    <location>
        <begin position="6"/>
        <end position="40"/>
    </location>
</feature>
<keyword evidence="35" id="KW-0687">Ribonucleoprotein</keyword>
<dbReference type="Pfam" id="PF02037">
    <property type="entry name" value="SAP"/>
    <property type="match status" value="1"/>
</dbReference>
<dbReference type="InterPro" id="IPR003877">
    <property type="entry name" value="SPRY_dom"/>
</dbReference>
<dbReference type="GO" id="GO:0009986">
    <property type="term" value="C:cell surface"/>
    <property type="evidence" value="ECO:0007669"/>
    <property type="project" value="UniProtKB-SubCell"/>
</dbReference>
<dbReference type="GeneTree" id="ENSGT00940000156546"/>
<keyword evidence="19" id="KW-0547">Nucleotide-binding</keyword>
<keyword evidence="25" id="KW-0832">Ubl conjugation</keyword>
<dbReference type="PROSITE" id="PS50188">
    <property type="entry name" value="B302_SPRY"/>
    <property type="match status" value="1"/>
</dbReference>
<evidence type="ECO:0000256" key="5">
    <source>
        <dbReference type="ARBA" id="ARBA00004324"/>
    </source>
</evidence>
<dbReference type="InterPro" id="IPR013320">
    <property type="entry name" value="ConA-like_dom_sf"/>
</dbReference>
<keyword evidence="22" id="KW-0221">Differentiation</keyword>
<evidence type="ECO:0000256" key="15">
    <source>
        <dbReference type="ARBA" id="ARBA00022553"/>
    </source>
</evidence>
<keyword evidence="26" id="KW-0156">Chromatin regulator</keyword>
<dbReference type="SUPFAM" id="SSF68906">
    <property type="entry name" value="SAP domain"/>
    <property type="match status" value="1"/>
</dbReference>
<keyword evidence="23" id="KW-0995">Kinetochore</keyword>
<evidence type="ECO:0000256" key="28">
    <source>
        <dbReference type="ARBA" id="ARBA00022990"/>
    </source>
</evidence>
<evidence type="ECO:0000256" key="2">
    <source>
        <dbReference type="ARBA" id="ARBA00004214"/>
    </source>
</evidence>
<dbReference type="FunFam" id="3.40.50.300:FF:000376">
    <property type="entry name" value="Putative heterogeneous nuclear ribonucleoprotein U"/>
    <property type="match status" value="1"/>
</dbReference>
<dbReference type="SMART" id="SM00449">
    <property type="entry name" value="SPRY"/>
    <property type="match status" value="1"/>
</dbReference>
<protein>
    <recommendedName>
        <fullName evidence="38">Heterogeneous nuclear ribonucleoprotein U</fullName>
    </recommendedName>
    <alternativeName>
        <fullName evidence="39">Scaffold-attachment factor A</fullName>
    </alternativeName>
</protein>
<feature type="domain" description="B30.2/SPRY" evidence="41">
    <location>
        <begin position="216"/>
        <end position="412"/>
    </location>
</feature>
<evidence type="ECO:0000256" key="12">
    <source>
        <dbReference type="ARBA" id="ARBA00022490"/>
    </source>
</evidence>
<dbReference type="InterPro" id="IPR001870">
    <property type="entry name" value="B30.2/SPRY"/>
</dbReference>
<evidence type="ECO:0000256" key="13">
    <source>
        <dbReference type="ARBA" id="ARBA00022491"/>
    </source>
</evidence>
<keyword evidence="32" id="KW-0508">mRNA splicing</keyword>
<evidence type="ECO:0000256" key="40">
    <source>
        <dbReference type="SAM" id="MobiDB-lite"/>
    </source>
</evidence>
<dbReference type="PANTHER" id="PTHR12381:SF11">
    <property type="entry name" value="HETEROGENEOUS NUCLEAR RIBONUCLEOPROTEIN U"/>
    <property type="match status" value="1"/>
</dbReference>
<sequence>MSTINVKKLKVNELKDELKKRNLSDKGLKAELMDRLQAALDEEALASPQEQAAEADDGFEQAADQEGMAEEEEGEGEGEGPIEESMEANEEEEPESGGDGNGVAVDEEMGEGEEEGDEDDEMDPMLKGDVDDMEKIDTEDGEPGEQAAEGESTESPTSLSQKKEHLILYLCSIFKGDADKDTNADQKNKKGVKRRREEHGRGYFEFIEENKYSCASSKSPVPPLEEEDEDNDDTKVCLDSYNSDLHFKVSRDRYSASSLTMESFAYLWSGGKATYGVNKGKACFEMKITEKIPVKHISSKNMEIHDVQVGWSLETGTLLLGEEEHSYAYSGKAKKTTNCVTEEFGETYEENDVICCLIDFEGEEVVLSYSKNGGEPAAAFQVGKDSLNGRALFPHVICRNCAVEFNFGQLETPYFPQPQGYTFLQQIPVSDRVRALKGPQTKADCEVIMVGLPGSGKTTWVNKHIQENPGKYYILGSDTIVEKMMIGSMKRQSKDITKLTAISQRAPLFLGKFIEIAARKKRNYILDHTNLSAPGQKRKMCLFAGFQRKAVVVCPSDEDYKQRVQKKVETDGKEVPEHALLKMKGFFSLPEEGESFNEVIYAELQKDDAAKLLEQYKEESKTALPAEKKPNQGSTTPKQRGGQRGAGRGGKNQFARGGGPGQRGGSRGGFQNRGNFRGAPGPRGGFNRPPRGFLPPPAFRGGFPNRGNFNRGGGPIPSLGGSPRGGPMRGNMGHRGGPMSRGGPVNRGNMSRGVLMFCSVQFWNQKPWSQQYQPGYY</sequence>
<evidence type="ECO:0000256" key="22">
    <source>
        <dbReference type="ARBA" id="ARBA00022782"/>
    </source>
</evidence>
<dbReference type="InterPro" id="IPR043136">
    <property type="entry name" value="B30.2/SPRY_sf"/>
</dbReference>
<dbReference type="PANTHER" id="PTHR12381">
    <property type="entry name" value="HETEROGENEOUS NUCLEAR RIBONUCLEOPROTEIN U FAMILY MEMBER"/>
    <property type="match status" value="1"/>
</dbReference>
<dbReference type="CDD" id="cd12884">
    <property type="entry name" value="SPRY_hnRNP"/>
    <property type="match status" value="1"/>
</dbReference>
<keyword evidence="30" id="KW-0010">Activator</keyword>
<dbReference type="GO" id="GO:0045944">
    <property type="term" value="P:positive regulation of transcription by RNA polymerase II"/>
    <property type="evidence" value="ECO:0007669"/>
    <property type="project" value="TreeGrafter"/>
</dbReference>
<keyword evidence="37" id="KW-0137">Centromere</keyword>
<evidence type="ECO:0000256" key="18">
    <source>
        <dbReference type="ARBA" id="ARBA00022728"/>
    </source>
</evidence>
<evidence type="ECO:0000256" key="39">
    <source>
        <dbReference type="ARBA" id="ARBA00083838"/>
    </source>
</evidence>
<proteinExistence type="predicted"/>
<keyword evidence="21" id="KW-0498">Mitosis</keyword>
<dbReference type="Pfam" id="PF00622">
    <property type="entry name" value="SPRY"/>
    <property type="match status" value="1"/>
</dbReference>
<dbReference type="GO" id="GO:0030496">
    <property type="term" value="C:midbody"/>
    <property type="evidence" value="ECO:0007669"/>
    <property type="project" value="UniProtKB-SubCell"/>
</dbReference>
<accession>A0A3P9B2P7</accession>
<dbReference type="GO" id="GO:0005681">
    <property type="term" value="C:spliceosomal complex"/>
    <property type="evidence" value="ECO:0007669"/>
    <property type="project" value="UniProtKB-KW"/>
</dbReference>
<dbReference type="Pfam" id="PF13671">
    <property type="entry name" value="AAA_33"/>
    <property type="match status" value="1"/>
</dbReference>
<evidence type="ECO:0000256" key="17">
    <source>
        <dbReference type="ARBA" id="ARBA00022664"/>
    </source>
</evidence>
<dbReference type="SUPFAM" id="SSF52540">
    <property type="entry name" value="P-loop containing nucleoside triphosphate hydrolases"/>
    <property type="match status" value="1"/>
</dbReference>
<evidence type="ECO:0000256" key="27">
    <source>
        <dbReference type="ARBA" id="ARBA00022934"/>
    </source>
</evidence>
<dbReference type="GO" id="GO:0005524">
    <property type="term" value="F:ATP binding"/>
    <property type="evidence" value="ECO:0007669"/>
    <property type="project" value="UniProtKB-KW"/>
</dbReference>
<feature type="region of interest" description="Disordered" evidence="40">
    <location>
        <begin position="618"/>
        <end position="726"/>
    </location>
</feature>
<evidence type="ECO:0000256" key="19">
    <source>
        <dbReference type="ARBA" id="ARBA00022741"/>
    </source>
</evidence>
<dbReference type="GO" id="GO:0003723">
    <property type="term" value="F:RNA binding"/>
    <property type="evidence" value="ECO:0007669"/>
    <property type="project" value="UniProtKB-ARBA"/>
</dbReference>
<dbReference type="InterPro" id="IPR003034">
    <property type="entry name" value="SAP_dom"/>
</dbReference>
<evidence type="ECO:0000259" key="41">
    <source>
        <dbReference type="PROSITE" id="PS50188"/>
    </source>
</evidence>
<dbReference type="GO" id="GO:0016363">
    <property type="term" value="C:nuclear matrix"/>
    <property type="evidence" value="ECO:0007669"/>
    <property type="project" value="UniProtKB-SubCell"/>
</dbReference>
<evidence type="ECO:0000256" key="3">
    <source>
        <dbReference type="ARBA" id="ARBA00004241"/>
    </source>
</evidence>
<evidence type="ECO:0000256" key="38">
    <source>
        <dbReference type="ARBA" id="ARBA00073300"/>
    </source>
</evidence>
<evidence type="ECO:0000256" key="4">
    <source>
        <dbReference type="ARBA" id="ARBA00004300"/>
    </source>
</evidence>
<dbReference type="Gene3D" id="3.40.50.300">
    <property type="entry name" value="P-loop containing nucleotide triphosphate hydrolases"/>
    <property type="match status" value="1"/>
</dbReference>
<organism evidence="43 44">
    <name type="scientific">Maylandia zebra</name>
    <name type="common">zebra mbuna</name>
    <dbReference type="NCBI Taxonomy" id="106582"/>
    <lineage>
        <taxon>Eukaryota</taxon>
        <taxon>Metazoa</taxon>
        <taxon>Chordata</taxon>
        <taxon>Craniata</taxon>
        <taxon>Vertebrata</taxon>
        <taxon>Euteleostomi</taxon>
        <taxon>Actinopterygii</taxon>
        <taxon>Neopterygii</taxon>
        <taxon>Teleostei</taxon>
        <taxon>Neoteleostei</taxon>
        <taxon>Acanthomorphata</taxon>
        <taxon>Ovalentaria</taxon>
        <taxon>Cichlomorphae</taxon>
        <taxon>Cichliformes</taxon>
        <taxon>Cichlidae</taxon>
        <taxon>African cichlids</taxon>
        <taxon>Pseudocrenilabrinae</taxon>
        <taxon>Haplochromini</taxon>
        <taxon>Maylandia</taxon>
        <taxon>Maylandia zebra complex</taxon>
    </lineage>
</organism>
<evidence type="ECO:0000256" key="21">
    <source>
        <dbReference type="ARBA" id="ARBA00022776"/>
    </source>
</evidence>
<dbReference type="InterPro" id="IPR035778">
    <property type="entry name" value="SPRY_hnRNP_U"/>
</dbReference>
<dbReference type="GO" id="GO:0051301">
    <property type="term" value="P:cell division"/>
    <property type="evidence" value="ECO:0007669"/>
    <property type="project" value="UniProtKB-KW"/>
</dbReference>
<name>A0A3P9B2P7_9CICH</name>
<keyword evidence="16" id="KW-0132">Cell division</keyword>
<keyword evidence="12" id="KW-0963">Cytoplasm</keyword>
<dbReference type="SUPFAM" id="SSF49899">
    <property type="entry name" value="Concanavalin A-like lectins/glucanases"/>
    <property type="match status" value="1"/>
</dbReference>
<keyword evidence="27" id="KW-0164">Citrullination</keyword>
<evidence type="ECO:0000256" key="20">
    <source>
        <dbReference type="ARBA" id="ARBA00022765"/>
    </source>
</evidence>
<evidence type="ECO:0000256" key="9">
    <source>
        <dbReference type="ARBA" id="ARBA00022454"/>
    </source>
</evidence>
<dbReference type="InterPro" id="IPR027417">
    <property type="entry name" value="P-loop_NTPase"/>
</dbReference>
<keyword evidence="29" id="KW-0805">Transcription regulation</keyword>
<feature type="compositionally biased region" description="Low complexity" evidence="40">
    <location>
        <begin position="669"/>
        <end position="691"/>
    </location>
</feature>
<keyword evidence="9" id="KW-0158">Chromosome</keyword>
<keyword evidence="17" id="KW-0507">mRNA processing</keyword>
<evidence type="ECO:0000256" key="26">
    <source>
        <dbReference type="ARBA" id="ARBA00022853"/>
    </source>
</evidence>
<evidence type="ECO:0000256" key="6">
    <source>
        <dbReference type="ARBA" id="ARBA00004463"/>
    </source>
</evidence>
<evidence type="ECO:0000256" key="8">
    <source>
        <dbReference type="ARBA" id="ARBA00004647"/>
    </source>
</evidence>
<dbReference type="FunFam" id="1.10.720.30:FF:000004">
    <property type="entry name" value="heterogeneous nuclear ribonucleoprotein U isoform X1"/>
    <property type="match status" value="1"/>
</dbReference>
<evidence type="ECO:0000256" key="32">
    <source>
        <dbReference type="ARBA" id="ARBA00023187"/>
    </source>
</evidence>
<evidence type="ECO:0000313" key="44">
    <source>
        <dbReference type="Proteomes" id="UP000265160"/>
    </source>
</evidence>
<evidence type="ECO:0000256" key="10">
    <source>
        <dbReference type="ARBA" id="ARBA00022473"/>
    </source>
</evidence>
<dbReference type="Gene3D" id="2.60.120.920">
    <property type="match status" value="1"/>
</dbReference>
<evidence type="ECO:0000256" key="11">
    <source>
        <dbReference type="ARBA" id="ARBA00022481"/>
    </source>
</evidence>
<evidence type="ECO:0000259" key="42">
    <source>
        <dbReference type="PROSITE" id="PS50800"/>
    </source>
</evidence>
<dbReference type="GO" id="GO:0016607">
    <property type="term" value="C:nuclear speck"/>
    <property type="evidence" value="ECO:0007669"/>
    <property type="project" value="UniProtKB-SubCell"/>
</dbReference>
<evidence type="ECO:0000256" key="29">
    <source>
        <dbReference type="ARBA" id="ARBA00023015"/>
    </source>
</evidence>
<dbReference type="GO" id="GO:0000776">
    <property type="term" value="C:kinetochore"/>
    <property type="evidence" value="ECO:0007669"/>
    <property type="project" value="UniProtKB-KW"/>
</dbReference>
<evidence type="ECO:0000256" key="25">
    <source>
        <dbReference type="ARBA" id="ARBA00022843"/>
    </source>
</evidence>
<reference evidence="43" key="3">
    <citation type="submission" date="2025-09" db="UniProtKB">
        <authorList>
            <consortium name="Ensembl"/>
        </authorList>
    </citation>
    <scope>IDENTIFICATION</scope>
</reference>
<feature type="compositionally biased region" description="Gly residues" evidence="40">
    <location>
        <begin position="642"/>
        <end position="668"/>
    </location>
</feature>
<keyword evidence="24" id="KW-0067">ATP-binding</keyword>
<feature type="compositionally biased region" description="Basic and acidic residues" evidence="40">
    <location>
        <begin position="618"/>
        <end position="630"/>
    </location>
</feature>
<dbReference type="GO" id="GO:1990841">
    <property type="term" value="F:promoter-specific chromatin binding"/>
    <property type="evidence" value="ECO:0007669"/>
    <property type="project" value="TreeGrafter"/>
</dbReference>
<dbReference type="InterPro" id="IPR036361">
    <property type="entry name" value="SAP_dom_sf"/>
</dbReference>
<comment type="subcellular location">
    <subcellularLocation>
        <location evidence="3">Cell surface</location>
    </subcellularLocation>
    <subcellularLocation>
        <location evidence="7">Chromosome</location>
        <location evidence="7">Centromere</location>
        <location evidence="7">Kinetochore</location>
    </subcellularLocation>
    <subcellularLocation>
        <location evidence="4">Cytoplasm</location>
        <location evidence="4">Cytoskeleton</location>
        <location evidence="4">Microtubule organizing center</location>
        <location evidence="4">Centrosome</location>
    </subcellularLocation>
    <subcellularLocation>
        <location evidence="8">Cytoplasm</location>
        <location evidence="8">Cytoskeleton</location>
        <location evidence="8">Spindle pole</location>
    </subcellularLocation>
    <subcellularLocation>
        <location evidence="6">Cytoplasmic granule</location>
    </subcellularLocation>
    <subcellularLocation>
        <location evidence="2">Midbody</location>
    </subcellularLocation>
    <subcellularLocation>
        <location evidence="1">Nucleus matrix</location>
    </subcellularLocation>
    <subcellularLocation>
        <location evidence="5">Nucleus speckle</location>
    </subcellularLocation>
</comment>
<evidence type="ECO:0000256" key="23">
    <source>
        <dbReference type="ARBA" id="ARBA00022838"/>
    </source>
</evidence>
<evidence type="ECO:0000256" key="24">
    <source>
        <dbReference type="ARBA" id="ARBA00022840"/>
    </source>
</evidence>
<keyword evidence="33" id="KW-0206">Cytoskeleton</keyword>
<evidence type="ECO:0000256" key="35">
    <source>
        <dbReference type="ARBA" id="ARBA00023274"/>
    </source>
</evidence>
<keyword evidence="10" id="KW-0217">Developmental protein</keyword>
<evidence type="ECO:0000256" key="16">
    <source>
        <dbReference type="ARBA" id="ARBA00022618"/>
    </source>
</evidence>
<evidence type="ECO:0000256" key="7">
    <source>
        <dbReference type="ARBA" id="ARBA00004629"/>
    </source>
</evidence>
<keyword evidence="44" id="KW-1185">Reference proteome</keyword>